<dbReference type="InterPro" id="IPR000182">
    <property type="entry name" value="GNAT_dom"/>
</dbReference>
<sequence>MYPFTETYGLSFYLQYLTHWPEYFHIAESPNGEIMGYIMGKSEGTRNNWHGHVTALTVAPQYRRLNLAAKLMYCLELTSERKKAYFVDLFVRISNNIAIDMYKKLGYSVLEYYTGDPDEDAYDMRKALSRDKLKQSIIPLPHPVRIEDLE</sequence>
<dbReference type="CDD" id="cd04301">
    <property type="entry name" value="NAT_SF"/>
    <property type="match status" value="1"/>
</dbReference>
<comment type="similarity">
    <text evidence="3">Belongs to the acetyltransferase family. ARD1 subfamily.</text>
</comment>
<dbReference type="GO" id="GO:0120518">
    <property type="term" value="F:protein N-terminal-methionine acetyltransferase activity"/>
    <property type="evidence" value="ECO:0007669"/>
    <property type="project" value="UniProtKB-EC"/>
</dbReference>
<dbReference type="Gene3D" id="3.40.630.30">
    <property type="match status" value="1"/>
</dbReference>
<evidence type="ECO:0000256" key="15">
    <source>
        <dbReference type="ARBA" id="ARBA00048177"/>
    </source>
</evidence>
<dbReference type="PANTHER" id="PTHR45910">
    <property type="entry name" value="N-ALPHA-ACETYLTRANSFERASE 20"/>
    <property type="match status" value="1"/>
</dbReference>
<evidence type="ECO:0000256" key="1">
    <source>
        <dbReference type="ARBA" id="ARBA00022679"/>
    </source>
</evidence>
<evidence type="ECO:0000256" key="11">
    <source>
        <dbReference type="ARBA" id="ARBA00042743"/>
    </source>
</evidence>
<keyword evidence="1" id="KW-0808">Transferase</keyword>
<evidence type="ECO:0000313" key="19">
    <source>
        <dbReference type="Proteomes" id="UP000194236"/>
    </source>
</evidence>
<evidence type="ECO:0000256" key="13">
    <source>
        <dbReference type="ARBA" id="ARBA00047385"/>
    </source>
</evidence>
<dbReference type="InterPro" id="IPR016181">
    <property type="entry name" value="Acyl_CoA_acyltransferase"/>
</dbReference>
<keyword evidence="2" id="KW-0012">Acyltransferase</keyword>
<dbReference type="InterPro" id="IPR051646">
    <property type="entry name" value="NatB_acetyltransferase_subunit"/>
</dbReference>
<evidence type="ECO:0000256" key="4">
    <source>
        <dbReference type="ARBA" id="ARBA00038748"/>
    </source>
</evidence>
<evidence type="ECO:0000256" key="14">
    <source>
        <dbReference type="ARBA" id="ARBA00047402"/>
    </source>
</evidence>
<accession>A0A1Y3BIV1</accession>
<dbReference type="SUPFAM" id="SSF55729">
    <property type="entry name" value="Acyl-CoA N-acyltransferases (Nat)"/>
    <property type="match status" value="1"/>
</dbReference>
<dbReference type="GO" id="GO:0031416">
    <property type="term" value="C:NatB complex"/>
    <property type="evidence" value="ECO:0007669"/>
    <property type="project" value="TreeGrafter"/>
</dbReference>
<evidence type="ECO:0000256" key="8">
    <source>
        <dbReference type="ARBA" id="ARBA00042295"/>
    </source>
</evidence>
<dbReference type="AlphaFoldDB" id="A0A1Y3BIV1"/>
<evidence type="ECO:0000256" key="10">
    <source>
        <dbReference type="ARBA" id="ARBA00042723"/>
    </source>
</evidence>
<evidence type="ECO:0000256" key="9">
    <source>
        <dbReference type="ARBA" id="ARBA00042702"/>
    </source>
</evidence>
<comment type="catalytic activity">
    <reaction evidence="16">
        <text>N-terminal L-methionyl-L-glutamyl-[protein] + acetyl-CoA = N-terminal N(alpha)-acetyl-L-methionyl-L-glutamyl-[protein] + CoA + H(+)</text>
        <dbReference type="Rhea" id="RHEA:50488"/>
        <dbReference type="Rhea" id="RHEA-COMP:12696"/>
        <dbReference type="Rhea" id="RHEA-COMP:12697"/>
        <dbReference type="ChEBI" id="CHEBI:15378"/>
        <dbReference type="ChEBI" id="CHEBI:57287"/>
        <dbReference type="ChEBI" id="CHEBI:57288"/>
        <dbReference type="ChEBI" id="CHEBI:133359"/>
        <dbReference type="ChEBI" id="CHEBI:133360"/>
        <dbReference type="EC" id="2.3.1.254"/>
    </reaction>
</comment>
<feature type="domain" description="N-acetyltransferase" evidence="17">
    <location>
        <begin position="1"/>
        <end position="129"/>
    </location>
</feature>
<dbReference type="Pfam" id="PF00583">
    <property type="entry name" value="Acetyltransf_1"/>
    <property type="match status" value="1"/>
</dbReference>
<comment type="catalytic activity">
    <reaction evidence="15">
        <text>N-terminal L-methionyl-L-glutaminyl-[protein] + acetyl-CoA = N-terminal N(alpha)-acetyl-L-methionyl-L-glutaminyl-[protein] + CoA + H(+)</text>
        <dbReference type="Rhea" id="RHEA:50492"/>
        <dbReference type="Rhea" id="RHEA-COMP:12698"/>
        <dbReference type="Rhea" id="RHEA-COMP:12699"/>
        <dbReference type="ChEBI" id="CHEBI:15378"/>
        <dbReference type="ChEBI" id="CHEBI:57287"/>
        <dbReference type="ChEBI" id="CHEBI:57288"/>
        <dbReference type="ChEBI" id="CHEBI:133361"/>
        <dbReference type="ChEBI" id="CHEBI:133362"/>
        <dbReference type="EC" id="2.3.1.254"/>
    </reaction>
</comment>
<comment type="catalytic activity">
    <reaction evidence="13">
        <text>N-terminal L-methionyl-L-aspartyl-[protein] + acetyl-CoA = N-terminal N(alpha)-acetyl-L-methionyl-L-aspartyl-[protein] + CoA + H(+)</text>
        <dbReference type="Rhea" id="RHEA:50480"/>
        <dbReference type="Rhea" id="RHEA-COMP:12692"/>
        <dbReference type="Rhea" id="RHEA-COMP:12693"/>
        <dbReference type="ChEBI" id="CHEBI:15378"/>
        <dbReference type="ChEBI" id="CHEBI:57287"/>
        <dbReference type="ChEBI" id="CHEBI:57288"/>
        <dbReference type="ChEBI" id="CHEBI:133045"/>
        <dbReference type="ChEBI" id="CHEBI:133063"/>
        <dbReference type="EC" id="2.3.1.254"/>
    </reaction>
</comment>
<comment type="catalytic activity">
    <reaction evidence="14">
        <text>N-terminal L-methionyl-L-asparaginyl-[protein] + acetyl-CoA = N-terminal N(alpha)-acetyl-L-methionyl-L-asparaginyl-[protein] + CoA + H(+)</text>
        <dbReference type="Rhea" id="RHEA:50484"/>
        <dbReference type="Rhea" id="RHEA-COMP:12694"/>
        <dbReference type="Rhea" id="RHEA-COMP:12695"/>
        <dbReference type="ChEBI" id="CHEBI:15378"/>
        <dbReference type="ChEBI" id="CHEBI:57287"/>
        <dbReference type="ChEBI" id="CHEBI:57288"/>
        <dbReference type="ChEBI" id="CHEBI:133356"/>
        <dbReference type="ChEBI" id="CHEBI:133358"/>
        <dbReference type="EC" id="2.3.1.254"/>
    </reaction>
</comment>
<dbReference type="Proteomes" id="UP000194236">
    <property type="component" value="Unassembled WGS sequence"/>
</dbReference>
<evidence type="ECO:0000256" key="3">
    <source>
        <dbReference type="ARBA" id="ARBA00025786"/>
    </source>
</evidence>
<evidence type="ECO:0000313" key="18">
    <source>
        <dbReference type="EMBL" id="OTF80901.1"/>
    </source>
</evidence>
<dbReference type="EMBL" id="MUJZ01016117">
    <property type="protein sequence ID" value="OTF80901.1"/>
    <property type="molecule type" value="Genomic_DNA"/>
</dbReference>
<evidence type="ECO:0000256" key="12">
    <source>
        <dbReference type="ARBA" id="ARBA00046112"/>
    </source>
</evidence>
<organism evidence="18 19">
    <name type="scientific">Euroglyphus maynei</name>
    <name type="common">Mayne's house dust mite</name>
    <dbReference type="NCBI Taxonomy" id="6958"/>
    <lineage>
        <taxon>Eukaryota</taxon>
        <taxon>Metazoa</taxon>
        <taxon>Ecdysozoa</taxon>
        <taxon>Arthropoda</taxon>
        <taxon>Chelicerata</taxon>
        <taxon>Arachnida</taxon>
        <taxon>Acari</taxon>
        <taxon>Acariformes</taxon>
        <taxon>Sarcoptiformes</taxon>
        <taxon>Astigmata</taxon>
        <taxon>Psoroptidia</taxon>
        <taxon>Analgoidea</taxon>
        <taxon>Pyroglyphidae</taxon>
        <taxon>Pyroglyphinae</taxon>
        <taxon>Euroglyphus</taxon>
    </lineage>
</organism>
<evidence type="ECO:0000256" key="7">
    <source>
        <dbReference type="ARBA" id="ARBA00041220"/>
    </source>
</evidence>
<gene>
    <name evidence="18" type="ORF">BLA29_000170</name>
</gene>
<comment type="subunit">
    <text evidence="4">Component of the N-terminal acetyltransferase B (NatB) complex which is composed of NAA20 and NAA25.</text>
</comment>
<evidence type="ECO:0000259" key="17">
    <source>
        <dbReference type="PROSITE" id="PS51186"/>
    </source>
</evidence>
<protein>
    <recommendedName>
        <fullName evidence="6">N-alpha-acetyltransferase 20</fullName>
        <ecNumber evidence="5">2.3.1.254</ecNumber>
    </recommendedName>
    <alternativeName>
        <fullName evidence="10">Methionine N-acetyltransferase</fullName>
    </alternativeName>
    <alternativeName>
        <fullName evidence="7">N-acetyltransferase 5</fullName>
    </alternativeName>
    <alternativeName>
        <fullName evidence="11">N-terminal acetyltransferase B complex catalytic subunit NAA20</fullName>
    </alternativeName>
    <alternativeName>
        <fullName evidence="9">N-terminal acetyltransferase B complex catalytic subunit NAT5</fullName>
    </alternativeName>
    <alternativeName>
        <fullName evidence="8">NatB catalytic subunit</fullName>
    </alternativeName>
</protein>
<reference evidence="18 19" key="1">
    <citation type="submission" date="2017-03" db="EMBL/GenBank/DDBJ databases">
        <title>Genome Survey of Euroglyphus maynei.</title>
        <authorList>
            <person name="Arlian L.G."/>
            <person name="Morgan M.S."/>
            <person name="Rider S.D."/>
        </authorList>
    </citation>
    <scope>NUCLEOTIDE SEQUENCE [LARGE SCALE GENOMIC DNA]</scope>
    <source>
        <strain evidence="18">Arlian Lab</strain>
        <tissue evidence="18">Whole body</tissue>
    </source>
</reference>
<dbReference type="PANTHER" id="PTHR45910:SF1">
    <property type="entry name" value="N-ALPHA-ACETYLTRANSFERASE 20"/>
    <property type="match status" value="1"/>
</dbReference>
<dbReference type="EC" id="2.3.1.254" evidence="5"/>
<keyword evidence="19" id="KW-1185">Reference proteome</keyword>
<evidence type="ECO:0000256" key="2">
    <source>
        <dbReference type="ARBA" id="ARBA00023315"/>
    </source>
</evidence>
<proteinExistence type="inferred from homology"/>
<name>A0A1Y3BIV1_EURMA</name>
<comment type="caution">
    <text evidence="18">The sequence shown here is derived from an EMBL/GenBank/DDBJ whole genome shotgun (WGS) entry which is preliminary data.</text>
</comment>
<dbReference type="OrthoDB" id="10264728at2759"/>
<dbReference type="PROSITE" id="PS51186">
    <property type="entry name" value="GNAT"/>
    <property type="match status" value="1"/>
</dbReference>
<evidence type="ECO:0000256" key="16">
    <source>
        <dbReference type="ARBA" id="ARBA00048890"/>
    </source>
</evidence>
<comment type="function">
    <text evidence="12">Catalytic subunit of the NatB complex which catalyzes acetylation of the N-terminal methionine residues of peptides beginning with Met-Asp, Met-Glu, Met-Asn and Met-Gln. Proteins with cell cycle functions are overrepresented in the pool of NatB substrates. Required for maintaining the structure and function of actomyosin fibers and for proper cellular migration.</text>
</comment>
<evidence type="ECO:0000256" key="5">
    <source>
        <dbReference type="ARBA" id="ARBA00039120"/>
    </source>
</evidence>
<evidence type="ECO:0000256" key="6">
    <source>
        <dbReference type="ARBA" id="ARBA00039529"/>
    </source>
</evidence>